<dbReference type="EMBL" id="JBHSZI010000001">
    <property type="protein sequence ID" value="MFC7057995.1"/>
    <property type="molecule type" value="Genomic_DNA"/>
</dbReference>
<organism evidence="2 3">
    <name type="scientific">Halovenus salina</name>
    <dbReference type="NCBI Taxonomy" id="1510225"/>
    <lineage>
        <taxon>Archaea</taxon>
        <taxon>Methanobacteriati</taxon>
        <taxon>Methanobacteriota</taxon>
        <taxon>Stenosarchaea group</taxon>
        <taxon>Halobacteria</taxon>
        <taxon>Halobacteriales</taxon>
        <taxon>Haloarculaceae</taxon>
        <taxon>Halovenus</taxon>
    </lineage>
</organism>
<sequence length="77" mass="8812">MSKTAAGEVEQDVPEIVVRNRSRYADTLHRPDPDSDDTRPACPIRQSDKEYTTVPAAAYLGHYELCENPECFGREWR</sequence>
<dbReference type="Proteomes" id="UP001596445">
    <property type="component" value="Unassembled WGS sequence"/>
</dbReference>
<feature type="region of interest" description="Disordered" evidence="1">
    <location>
        <begin position="21"/>
        <end position="48"/>
    </location>
</feature>
<name>A0ABD5VXP3_9EURY</name>
<evidence type="ECO:0000313" key="3">
    <source>
        <dbReference type="Proteomes" id="UP001596445"/>
    </source>
</evidence>
<dbReference type="AlphaFoldDB" id="A0ABD5VXP3"/>
<dbReference type="GeneID" id="76629942"/>
<reference evidence="2 3" key="1">
    <citation type="journal article" date="2019" name="Int. J. Syst. Evol. Microbiol.">
        <title>The Global Catalogue of Microorganisms (GCM) 10K type strain sequencing project: providing services to taxonomists for standard genome sequencing and annotation.</title>
        <authorList>
            <consortium name="The Broad Institute Genomics Platform"/>
            <consortium name="The Broad Institute Genome Sequencing Center for Infectious Disease"/>
            <person name="Wu L."/>
            <person name="Ma J."/>
        </authorList>
    </citation>
    <scope>NUCLEOTIDE SEQUENCE [LARGE SCALE GENOMIC DNA]</scope>
    <source>
        <strain evidence="2 3">JCM 30072</strain>
    </source>
</reference>
<evidence type="ECO:0000313" key="2">
    <source>
        <dbReference type="EMBL" id="MFC7057995.1"/>
    </source>
</evidence>
<accession>A0ABD5VXP3</accession>
<dbReference type="RefSeq" id="WP_267163800.1">
    <property type="nucleotide sequence ID" value="NZ_CP112972.1"/>
</dbReference>
<evidence type="ECO:0000256" key="1">
    <source>
        <dbReference type="SAM" id="MobiDB-lite"/>
    </source>
</evidence>
<feature type="compositionally biased region" description="Basic and acidic residues" evidence="1">
    <location>
        <begin position="23"/>
        <end position="39"/>
    </location>
</feature>
<gene>
    <name evidence="2" type="ORF">ACFQQG_07175</name>
</gene>
<protein>
    <submittedName>
        <fullName evidence="2">Uncharacterized protein</fullName>
    </submittedName>
</protein>
<keyword evidence="3" id="KW-1185">Reference proteome</keyword>
<proteinExistence type="predicted"/>
<comment type="caution">
    <text evidence="2">The sequence shown here is derived from an EMBL/GenBank/DDBJ whole genome shotgun (WGS) entry which is preliminary data.</text>
</comment>